<dbReference type="AlphaFoldDB" id="A0A0V0YZD6"/>
<feature type="non-terminal residue" evidence="1">
    <location>
        <position position="1"/>
    </location>
</feature>
<sequence length="54" mass="5667">LGGVICIASFGSAPVRPSSLFAGSSSLTRSPLRVVIFYVRIVTPLALHARPLTN</sequence>
<protein>
    <submittedName>
        <fullName evidence="1">Uncharacterized protein</fullName>
    </submittedName>
</protein>
<evidence type="ECO:0000313" key="2">
    <source>
        <dbReference type="Proteomes" id="UP000054653"/>
    </source>
</evidence>
<reference evidence="1 2" key="1">
    <citation type="submission" date="2015-01" db="EMBL/GenBank/DDBJ databases">
        <title>Evolution of Trichinella species and genotypes.</title>
        <authorList>
            <person name="Korhonen P.K."/>
            <person name="Edoardo P."/>
            <person name="Giuseppe L.R."/>
            <person name="Gasser R.B."/>
        </authorList>
    </citation>
    <scope>NUCLEOTIDE SEQUENCE [LARGE SCALE GENOMIC DNA]</scope>
    <source>
        <strain evidence="1">ISS120</strain>
    </source>
</reference>
<keyword evidence="2" id="KW-1185">Reference proteome</keyword>
<name>A0A0V0YZD6_TRIBR</name>
<gene>
    <name evidence="1" type="ORF">T03_9772</name>
</gene>
<accession>A0A0V0YZD6</accession>
<dbReference type="EMBL" id="JYDI01004871">
    <property type="protein sequence ID" value="KRY05652.1"/>
    <property type="molecule type" value="Genomic_DNA"/>
</dbReference>
<feature type="non-terminal residue" evidence="1">
    <location>
        <position position="54"/>
    </location>
</feature>
<dbReference type="Proteomes" id="UP000054653">
    <property type="component" value="Unassembled WGS sequence"/>
</dbReference>
<organism evidence="1 2">
    <name type="scientific">Trichinella britovi</name>
    <name type="common">Parasitic roundworm</name>
    <dbReference type="NCBI Taxonomy" id="45882"/>
    <lineage>
        <taxon>Eukaryota</taxon>
        <taxon>Metazoa</taxon>
        <taxon>Ecdysozoa</taxon>
        <taxon>Nematoda</taxon>
        <taxon>Enoplea</taxon>
        <taxon>Dorylaimia</taxon>
        <taxon>Trichinellida</taxon>
        <taxon>Trichinellidae</taxon>
        <taxon>Trichinella</taxon>
    </lineage>
</organism>
<evidence type="ECO:0000313" key="1">
    <source>
        <dbReference type="EMBL" id="KRY05652.1"/>
    </source>
</evidence>
<comment type="caution">
    <text evidence="1">The sequence shown here is derived from an EMBL/GenBank/DDBJ whole genome shotgun (WGS) entry which is preliminary data.</text>
</comment>
<proteinExistence type="predicted"/>